<comment type="catalytic activity">
    <reaction evidence="1">
        <text>GDP-alpha-D-mannose + H2O = alpha-D-mannose 1-phosphate + GMP + 2 H(+)</text>
        <dbReference type="Rhea" id="RHEA:27978"/>
        <dbReference type="ChEBI" id="CHEBI:15377"/>
        <dbReference type="ChEBI" id="CHEBI:15378"/>
        <dbReference type="ChEBI" id="CHEBI:57527"/>
        <dbReference type="ChEBI" id="CHEBI:58115"/>
        <dbReference type="ChEBI" id="CHEBI:58409"/>
    </reaction>
</comment>
<name>A0A517LW64_9BACT</name>
<dbReference type="SUPFAM" id="SSF55811">
    <property type="entry name" value="Nudix"/>
    <property type="match status" value="1"/>
</dbReference>
<dbReference type="PANTHER" id="PTHR11839:SF18">
    <property type="entry name" value="NUDIX HYDROLASE DOMAIN-CONTAINING PROTEIN"/>
    <property type="match status" value="1"/>
</dbReference>
<dbReference type="RefSeq" id="WP_145342847.1">
    <property type="nucleotide sequence ID" value="NZ_CP036261.1"/>
</dbReference>
<dbReference type="GO" id="GO:0005829">
    <property type="term" value="C:cytosol"/>
    <property type="evidence" value="ECO:0007669"/>
    <property type="project" value="TreeGrafter"/>
</dbReference>
<dbReference type="AlphaFoldDB" id="A0A517LW64"/>
<keyword evidence="10" id="KW-1185">Reference proteome</keyword>
<organism evidence="9 10">
    <name type="scientific">Rosistilla ulvae</name>
    <dbReference type="NCBI Taxonomy" id="1930277"/>
    <lineage>
        <taxon>Bacteria</taxon>
        <taxon>Pseudomonadati</taxon>
        <taxon>Planctomycetota</taxon>
        <taxon>Planctomycetia</taxon>
        <taxon>Pirellulales</taxon>
        <taxon>Pirellulaceae</taxon>
        <taxon>Rosistilla</taxon>
    </lineage>
</organism>
<evidence type="ECO:0000256" key="7">
    <source>
        <dbReference type="ARBA" id="ARBA00032272"/>
    </source>
</evidence>
<evidence type="ECO:0000256" key="6">
    <source>
        <dbReference type="ARBA" id="ARBA00032162"/>
    </source>
</evidence>
<accession>A0A517LW64</accession>
<dbReference type="InterPro" id="IPR020084">
    <property type="entry name" value="NUDIX_hydrolase_CS"/>
</dbReference>
<dbReference type="PROSITE" id="PS00893">
    <property type="entry name" value="NUDIX_BOX"/>
    <property type="match status" value="1"/>
</dbReference>
<dbReference type="InterPro" id="IPR000086">
    <property type="entry name" value="NUDIX_hydrolase_dom"/>
</dbReference>
<dbReference type="PROSITE" id="PS51462">
    <property type="entry name" value="NUDIX"/>
    <property type="match status" value="1"/>
</dbReference>
<evidence type="ECO:0000313" key="9">
    <source>
        <dbReference type="EMBL" id="QDS86860.1"/>
    </source>
</evidence>
<evidence type="ECO:0000256" key="3">
    <source>
        <dbReference type="ARBA" id="ARBA00007275"/>
    </source>
</evidence>
<feature type="domain" description="Nudix hydrolase" evidence="8">
    <location>
        <begin position="32"/>
        <end position="166"/>
    </location>
</feature>
<dbReference type="GO" id="GO:0016787">
    <property type="term" value="F:hydrolase activity"/>
    <property type="evidence" value="ECO:0007669"/>
    <property type="project" value="UniProtKB-KW"/>
</dbReference>
<dbReference type="OrthoDB" id="9806150at2"/>
<dbReference type="GO" id="GO:0006753">
    <property type="term" value="P:nucleoside phosphate metabolic process"/>
    <property type="evidence" value="ECO:0007669"/>
    <property type="project" value="TreeGrafter"/>
</dbReference>
<dbReference type="PANTHER" id="PTHR11839">
    <property type="entry name" value="UDP/ADP-SUGAR PYROPHOSPHATASE"/>
    <property type="match status" value="1"/>
</dbReference>
<dbReference type="Pfam" id="PF00293">
    <property type="entry name" value="NUDIX"/>
    <property type="match status" value="1"/>
</dbReference>
<dbReference type="KEGG" id="ruv:EC9_10350"/>
<keyword evidence="5 9" id="KW-0378">Hydrolase</keyword>
<dbReference type="CDD" id="cd03424">
    <property type="entry name" value="NUDIX_ADPRase_Nudt5_UGPPase_Nudt14"/>
    <property type="match status" value="1"/>
</dbReference>
<reference evidence="9 10" key="1">
    <citation type="submission" date="2019-02" db="EMBL/GenBank/DDBJ databases">
        <title>Deep-cultivation of Planctomycetes and their phenomic and genomic characterization uncovers novel biology.</title>
        <authorList>
            <person name="Wiegand S."/>
            <person name="Jogler M."/>
            <person name="Boedeker C."/>
            <person name="Pinto D."/>
            <person name="Vollmers J."/>
            <person name="Rivas-Marin E."/>
            <person name="Kohn T."/>
            <person name="Peeters S.H."/>
            <person name="Heuer A."/>
            <person name="Rast P."/>
            <person name="Oberbeckmann S."/>
            <person name="Bunk B."/>
            <person name="Jeske O."/>
            <person name="Meyerdierks A."/>
            <person name="Storesund J.E."/>
            <person name="Kallscheuer N."/>
            <person name="Luecker S."/>
            <person name="Lage O.M."/>
            <person name="Pohl T."/>
            <person name="Merkel B.J."/>
            <person name="Hornburger P."/>
            <person name="Mueller R.-W."/>
            <person name="Bruemmer F."/>
            <person name="Labrenz M."/>
            <person name="Spormann A.M."/>
            <person name="Op den Camp H."/>
            <person name="Overmann J."/>
            <person name="Amann R."/>
            <person name="Jetten M.S.M."/>
            <person name="Mascher T."/>
            <person name="Medema M.H."/>
            <person name="Devos D.P."/>
            <person name="Kaster A.-K."/>
            <person name="Ovreas L."/>
            <person name="Rohde M."/>
            <person name="Galperin M.Y."/>
            <person name="Jogler C."/>
        </authorList>
    </citation>
    <scope>NUCLEOTIDE SEQUENCE [LARGE SCALE GENOMIC DNA]</scope>
    <source>
        <strain evidence="9 10">EC9</strain>
    </source>
</reference>
<sequence>MADRIVFEGIRFNVHEIDVPTADGSPIKRHVARHPGAVVIAPLLDNDRVVLIQNTRATVGKTLMELPAGTREPNEAAEVTAARELIEETGYRAGKLTRALQFYASPGITDELMHLFIAEDLTEGDHAREAGEAIVNRITTWAEIDAMIDRGEFEDGKTLTGLLWVRRWLDRQNR</sequence>
<protein>
    <recommendedName>
        <fullName evidence="4">GDP-mannose pyrophosphatase</fullName>
    </recommendedName>
    <alternativeName>
        <fullName evidence="6">GDP-mannose hydrolase</fullName>
    </alternativeName>
    <alternativeName>
        <fullName evidence="7">GDPMK</fullName>
    </alternativeName>
</protein>
<proteinExistence type="inferred from homology"/>
<evidence type="ECO:0000259" key="8">
    <source>
        <dbReference type="PROSITE" id="PS51462"/>
    </source>
</evidence>
<gene>
    <name evidence="9" type="primary">nudF</name>
    <name evidence="9" type="ORF">EC9_10350</name>
</gene>
<dbReference type="Gene3D" id="3.90.79.10">
    <property type="entry name" value="Nucleoside Triphosphate Pyrophosphohydrolase"/>
    <property type="match status" value="1"/>
</dbReference>
<dbReference type="EMBL" id="CP036261">
    <property type="protein sequence ID" value="QDS86860.1"/>
    <property type="molecule type" value="Genomic_DNA"/>
</dbReference>
<dbReference type="InterPro" id="IPR015797">
    <property type="entry name" value="NUDIX_hydrolase-like_dom_sf"/>
</dbReference>
<comment type="similarity">
    <text evidence="3">Belongs to the Nudix hydrolase family. NudK subfamily.</text>
</comment>
<comment type="cofactor">
    <cofactor evidence="2">
        <name>Mg(2+)</name>
        <dbReference type="ChEBI" id="CHEBI:18420"/>
    </cofactor>
</comment>
<dbReference type="Proteomes" id="UP000319557">
    <property type="component" value="Chromosome"/>
</dbReference>
<evidence type="ECO:0000256" key="2">
    <source>
        <dbReference type="ARBA" id="ARBA00001946"/>
    </source>
</evidence>
<evidence type="ECO:0000256" key="5">
    <source>
        <dbReference type="ARBA" id="ARBA00022801"/>
    </source>
</evidence>
<evidence type="ECO:0000256" key="4">
    <source>
        <dbReference type="ARBA" id="ARBA00016377"/>
    </source>
</evidence>
<evidence type="ECO:0000256" key="1">
    <source>
        <dbReference type="ARBA" id="ARBA00000847"/>
    </source>
</evidence>
<dbReference type="GO" id="GO:0019693">
    <property type="term" value="P:ribose phosphate metabolic process"/>
    <property type="evidence" value="ECO:0007669"/>
    <property type="project" value="TreeGrafter"/>
</dbReference>
<evidence type="ECO:0000313" key="10">
    <source>
        <dbReference type="Proteomes" id="UP000319557"/>
    </source>
</evidence>